<dbReference type="InterPro" id="IPR018791">
    <property type="entry name" value="UV_resistance/autophagy_Atg14"/>
</dbReference>
<dbReference type="GO" id="GO:0035493">
    <property type="term" value="P:SNARE complex assembly"/>
    <property type="evidence" value="ECO:0007669"/>
    <property type="project" value="TreeGrafter"/>
</dbReference>
<dbReference type="Proteomes" id="UP000324222">
    <property type="component" value="Unassembled WGS sequence"/>
</dbReference>
<keyword evidence="3" id="KW-1185">Reference proteome</keyword>
<organism evidence="2 3">
    <name type="scientific">Portunus trituberculatus</name>
    <name type="common">Swimming crab</name>
    <name type="synonym">Neptunus trituberculatus</name>
    <dbReference type="NCBI Taxonomy" id="210409"/>
    <lineage>
        <taxon>Eukaryota</taxon>
        <taxon>Metazoa</taxon>
        <taxon>Ecdysozoa</taxon>
        <taxon>Arthropoda</taxon>
        <taxon>Crustacea</taxon>
        <taxon>Multicrustacea</taxon>
        <taxon>Malacostraca</taxon>
        <taxon>Eumalacostraca</taxon>
        <taxon>Eucarida</taxon>
        <taxon>Decapoda</taxon>
        <taxon>Pleocyemata</taxon>
        <taxon>Brachyura</taxon>
        <taxon>Eubrachyura</taxon>
        <taxon>Portunoidea</taxon>
        <taxon>Portunidae</taxon>
        <taxon>Portuninae</taxon>
        <taxon>Portunus</taxon>
    </lineage>
</organism>
<gene>
    <name evidence="2" type="primary">Uvrag</name>
    <name evidence="2" type="ORF">E2C01_008764</name>
</gene>
<comment type="caution">
    <text evidence="2">The sequence shown here is derived from an EMBL/GenBank/DDBJ whole genome shotgun (WGS) entry which is preliminary data.</text>
</comment>
<dbReference type="AlphaFoldDB" id="A0A5B7D1N6"/>
<reference evidence="2 3" key="1">
    <citation type="submission" date="2019-05" db="EMBL/GenBank/DDBJ databases">
        <title>Another draft genome of Portunus trituberculatus and its Hox gene families provides insights of decapod evolution.</title>
        <authorList>
            <person name="Jeong J.-H."/>
            <person name="Song I."/>
            <person name="Kim S."/>
            <person name="Choi T."/>
            <person name="Kim D."/>
            <person name="Ryu S."/>
            <person name="Kim W."/>
        </authorList>
    </citation>
    <scope>NUCLEOTIDE SEQUENCE [LARGE SCALE GENOMIC DNA]</scope>
    <source>
        <tissue evidence="2">Muscle</tissue>
    </source>
</reference>
<dbReference type="GO" id="GO:0000149">
    <property type="term" value="F:SNARE binding"/>
    <property type="evidence" value="ECO:0007669"/>
    <property type="project" value="TreeGrafter"/>
</dbReference>
<dbReference type="PANTHER" id="PTHR15157">
    <property type="entry name" value="UV RADIATION RESISTANCE-ASSOCIATED GENE PROTEIN"/>
    <property type="match status" value="1"/>
</dbReference>
<sequence>MKRISVKSPNKQRYYFSLHAPASKEEVYSSELQSTANPNWVDIEVENIRPINRQSLRGVLVRLWFRPEGEEAQLVTSWGIHFSGLIPVGKVLPYDHEKFRPNTLVFKLRHIFYTAPGCYQDHRKQPLPPLLRFGFALPLSETKPSYTVSALSRLHSTKRAQRQQEVKCQETQELLEMRHVTRAAQSHIMGSKEADTSALMCVCLSPGLELLEGYQALHRQLGTVRTLSEQEGIKHDSLKKVSDCLSTWRKLLIAQLPVVYPIKQDSDGKYRICGVHLPDAENYEGTSERTLSVALGYVVHVVVLLSQLLNLPLRYPLRPYGSTATIKDTTSLLLADTARE</sequence>
<dbReference type="PANTHER" id="PTHR15157:SF5">
    <property type="entry name" value="UV RADIATION RESISTANCE-ASSOCIATED GENE PROTEIN"/>
    <property type="match status" value="1"/>
</dbReference>
<dbReference type="OrthoDB" id="72772at2759"/>
<dbReference type="EMBL" id="VSRR010000466">
    <property type="protein sequence ID" value="MPC15957.1"/>
    <property type="molecule type" value="Genomic_DNA"/>
</dbReference>
<evidence type="ECO:0000256" key="1">
    <source>
        <dbReference type="ARBA" id="ARBA00023054"/>
    </source>
</evidence>
<dbReference type="GO" id="GO:0005768">
    <property type="term" value="C:endosome"/>
    <property type="evidence" value="ECO:0007669"/>
    <property type="project" value="TreeGrafter"/>
</dbReference>
<proteinExistence type="predicted"/>
<dbReference type="Pfam" id="PF10186">
    <property type="entry name" value="ATG14"/>
    <property type="match status" value="1"/>
</dbReference>
<evidence type="ECO:0000313" key="3">
    <source>
        <dbReference type="Proteomes" id="UP000324222"/>
    </source>
</evidence>
<dbReference type="GO" id="GO:0032991">
    <property type="term" value="C:protein-containing complex"/>
    <property type="evidence" value="ECO:0007669"/>
    <property type="project" value="UniProtKB-ARBA"/>
</dbReference>
<accession>A0A5B7D1N6</accession>
<evidence type="ECO:0000313" key="2">
    <source>
        <dbReference type="EMBL" id="MPC15957.1"/>
    </source>
</evidence>
<keyword evidence="1" id="KW-0175">Coiled coil</keyword>
<protein>
    <submittedName>
        <fullName evidence="2">UV radiation resistance associated protein</fullName>
    </submittedName>
</protein>
<dbReference type="GO" id="GO:0000323">
    <property type="term" value="C:lytic vacuole"/>
    <property type="evidence" value="ECO:0007669"/>
    <property type="project" value="TreeGrafter"/>
</dbReference>
<name>A0A5B7D1N6_PORTR</name>